<reference evidence="7 8" key="1">
    <citation type="journal article" date="2011" name="Front. Microbiol.">
        <title>Genomic signatures of strain selection and enhancement in Bacillus atrophaeus var. globigii, a historical biowarfare simulant.</title>
        <authorList>
            <person name="Gibbons H.S."/>
            <person name="Broomall S.M."/>
            <person name="McNew L.A."/>
            <person name="Daligault H."/>
            <person name="Chapman C."/>
            <person name="Bruce D."/>
            <person name="Karavis M."/>
            <person name="Krepps M."/>
            <person name="McGregor P.A."/>
            <person name="Hong C."/>
            <person name="Park K.H."/>
            <person name="Akmal A."/>
            <person name="Feldman A."/>
            <person name="Lin J.S."/>
            <person name="Chang W.E."/>
            <person name="Higgs B.W."/>
            <person name="Demirev P."/>
            <person name="Lindquist J."/>
            <person name="Liem A."/>
            <person name="Fochler E."/>
            <person name="Read T.D."/>
            <person name="Tapia R."/>
            <person name="Johnson S."/>
            <person name="Bishop-Lilly K.A."/>
            <person name="Detter C."/>
            <person name="Han C."/>
            <person name="Sozhamannan S."/>
            <person name="Rosenzweig C.N."/>
            <person name="Skowronski E.W."/>
        </authorList>
    </citation>
    <scope>NUCLEOTIDE SEQUENCE [LARGE SCALE GENOMIC DNA]</scope>
    <source>
        <strain evidence="7 8">AK5</strain>
    </source>
</reference>
<evidence type="ECO:0000256" key="3">
    <source>
        <dbReference type="ARBA" id="ARBA00022989"/>
    </source>
</evidence>
<feature type="transmembrane region" description="Helical" evidence="5">
    <location>
        <begin position="297"/>
        <end position="316"/>
    </location>
</feature>
<evidence type="ECO:0000256" key="4">
    <source>
        <dbReference type="ARBA" id="ARBA00023136"/>
    </source>
</evidence>
<dbReference type="Proteomes" id="UP000288212">
    <property type="component" value="Unassembled WGS sequence"/>
</dbReference>
<accession>A0A432VSZ6</accession>
<dbReference type="OrthoDB" id="5486437at2"/>
<dbReference type="RefSeq" id="WP_126793084.1">
    <property type="nucleotide sequence ID" value="NZ_PIPI01000005.1"/>
</dbReference>
<evidence type="ECO:0000313" key="7">
    <source>
        <dbReference type="EMBL" id="RUO19549.1"/>
    </source>
</evidence>
<dbReference type="GO" id="GO:0140359">
    <property type="term" value="F:ABC-type transporter activity"/>
    <property type="evidence" value="ECO:0007669"/>
    <property type="project" value="InterPro"/>
</dbReference>
<feature type="transmembrane region" description="Helical" evidence="5">
    <location>
        <begin position="225"/>
        <end position="247"/>
    </location>
</feature>
<comment type="subcellular location">
    <subcellularLocation>
        <location evidence="1">Membrane</location>
        <topology evidence="1">Multi-pass membrane protein</topology>
    </subcellularLocation>
</comment>
<dbReference type="AlphaFoldDB" id="A0A432VSZ6"/>
<gene>
    <name evidence="7" type="ORF">CWE06_08440</name>
</gene>
<dbReference type="Pfam" id="PF12698">
    <property type="entry name" value="ABC2_membrane_3"/>
    <property type="match status" value="1"/>
</dbReference>
<keyword evidence="3 5" id="KW-1133">Transmembrane helix</keyword>
<feature type="transmembrane region" description="Helical" evidence="5">
    <location>
        <begin position="267"/>
        <end position="285"/>
    </location>
</feature>
<feature type="transmembrane region" description="Helical" evidence="5">
    <location>
        <begin position="21"/>
        <end position="45"/>
    </location>
</feature>
<sequence>MKSLFFTIWRKEMLDAIRDRRSLMAAMSYAFFGPVLMAVAFMAIINDAVSESDVYVNIEGAEYAPAFVDFLGSRRIFAGTEENKARDIDVIIPQDYQDKLARAEMINIVVRADYSVRSESSQRNRVETAIREYSSTIAAQRLTLRGISAEVIRPLVVDKQDTATKESRAALILGTVMVFVLMAIFFSGMNVAIDTSAGERERNSLEFLLAQPIPTHWLVMAKAGAAATFAFVGAVLSILMIPLVFVFVPLEKLGIEFSLSAVSQAQMIVTLIPLALLASILQLFVSFRAKSFKEAQTYISLVMFIPVAVIFGIEFSRVEHPLLSVLPVTSQHQMLLNTIGGQAINWLHVGVGGLVTLALTAILVWVVTRMLKSEKVIFGL</sequence>
<feature type="transmembrane region" description="Helical" evidence="5">
    <location>
        <begin position="343"/>
        <end position="367"/>
    </location>
</feature>
<dbReference type="PANTHER" id="PTHR43471:SF3">
    <property type="entry name" value="ABC TRANSPORTER PERMEASE PROTEIN NATB"/>
    <property type="match status" value="1"/>
</dbReference>
<keyword evidence="4 5" id="KW-0472">Membrane</keyword>
<name>A0A432VSZ6_9GAMM</name>
<protein>
    <submittedName>
        <fullName evidence="7">ABC transporter permease</fullName>
    </submittedName>
</protein>
<organism evidence="7 8">
    <name type="scientific">Aliidiomarina haloalkalitolerans</name>
    <dbReference type="NCBI Taxonomy" id="859059"/>
    <lineage>
        <taxon>Bacteria</taxon>
        <taxon>Pseudomonadati</taxon>
        <taxon>Pseudomonadota</taxon>
        <taxon>Gammaproteobacteria</taxon>
        <taxon>Alteromonadales</taxon>
        <taxon>Idiomarinaceae</taxon>
        <taxon>Aliidiomarina</taxon>
    </lineage>
</organism>
<comment type="caution">
    <text evidence="7">The sequence shown here is derived from an EMBL/GenBank/DDBJ whole genome shotgun (WGS) entry which is preliminary data.</text>
</comment>
<dbReference type="GO" id="GO:0016020">
    <property type="term" value="C:membrane"/>
    <property type="evidence" value="ECO:0007669"/>
    <property type="project" value="UniProtKB-SubCell"/>
</dbReference>
<evidence type="ECO:0000313" key="8">
    <source>
        <dbReference type="Proteomes" id="UP000288212"/>
    </source>
</evidence>
<evidence type="ECO:0000256" key="5">
    <source>
        <dbReference type="SAM" id="Phobius"/>
    </source>
</evidence>
<feature type="domain" description="ABC-2 type transporter transmembrane" evidence="6">
    <location>
        <begin position="30"/>
        <end position="365"/>
    </location>
</feature>
<dbReference type="PANTHER" id="PTHR43471">
    <property type="entry name" value="ABC TRANSPORTER PERMEASE"/>
    <property type="match status" value="1"/>
</dbReference>
<keyword evidence="2 5" id="KW-0812">Transmembrane</keyword>
<evidence type="ECO:0000256" key="2">
    <source>
        <dbReference type="ARBA" id="ARBA00022692"/>
    </source>
</evidence>
<evidence type="ECO:0000256" key="1">
    <source>
        <dbReference type="ARBA" id="ARBA00004141"/>
    </source>
</evidence>
<evidence type="ECO:0000259" key="6">
    <source>
        <dbReference type="Pfam" id="PF12698"/>
    </source>
</evidence>
<proteinExistence type="predicted"/>
<dbReference type="EMBL" id="PIPI01000005">
    <property type="protein sequence ID" value="RUO19549.1"/>
    <property type="molecule type" value="Genomic_DNA"/>
</dbReference>
<keyword evidence="8" id="KW-1185">Reference proteome</keyword>
<dbReference type="InterPro" id="IPR013525">
    <property type="entry name" value="ABC2_TM"/>
</dbReference>
<feature type="transmembrane region" description="Helical" evidence="5">
    <location>
        <begin position="169"/>
        <end position="193"/>
    </location>
</feature>